<protein>
    <submittedName>
        <fullName evidence="2">Uncharacterized protein</fullName>
    </submittedName>
</protein>
<reference evidence="2 3" key="1">
    <citation type="journal article" date="2006" name="Nat. Biotechnol.">
        <title>Genome sequence of the ubiquitous hydrocarbon-degrading marine bacterium Alcanivorax borkumensis.</title>
        <authorList>
            <person name="Schneiker S."/>
            <person name="Martins dos Santos V.A.P."/>
            <person name="Bartels D."/>
            <person name="Bekel T."/>
            <person name="Brecht M."/>
            <person name="Buhrmester J."/>
            <person name="Chernikova T.N."/>
            <person name="Denaro R."/>
            <person name="Ferrer M."/>
            <person name="Gertler C."/>
            <person name="Goesmann A."/>
            <person name="Golyshina O.V."/>
            <person name="Kaminski F."/>
            <person name="Khachane A.N."/>
            <person name="Lang S."/>
            <person name="Linke B."/>
            <person name="McHardy A.C."/>
            <person name="Meyer F."/>
            <person name="Nechitaylo T."/>
            <person name="Puehler A."/>
            <person name="Regenhardt D."/>
            <person name="Rupp O."/>
            <person name="Sabirova J.S."/>
            <person name="Selbitschka W."/>
            <person name="Yakimov M.M."/>
            <person name="Timmis K.N."/>
            <person name="Vorhoelter F.-J."/>
            <person name="Weidner S."/>
            <person name="Kaiser O."/>
            <person name="Golyshin P.N."/>
        </authorList>
    </citation>
    <scope>NUCLEOTIDE SEQUENCE [LARGE SCALE GENOMIC DNA]</scope>
    <source>
        <strain evidence="3">ATCC 700651 / DSM 11573 / NCIMB 13689 / SK2</strain>
    </source>
</reference>
<dbReference type="Proteomes" id="UP000008871">
    <property type="component" value="Chromosome"/>
</dbReference>
<dbReference type="AlphaFoldDB" id="Q0VTC2"/>
<dbReference type="eggNOG" id="ENOG50331F9">
    <property type="taxonomic scope" value="Bacteria"/>
</dbReference>
<keyword evidence="1" id="KW-0472">Membrane</keyword>
<feature type="transmembrane region" description="Helical" evidence="1">
    <location>
        <begin position="31"/>
        <end position="48"/>
    </location>
</feature>
<evidence type="ECO:0000313" key="3">
    <source>
        <dbReference type="Proteomes" id="UP000008871"/>
    </source>
</evidence>
<feature type="transmembrane region" description="Helical" evidence="1">
    <location>
        <begin position="126"/>
        <end position="144"/>
    </location>
</feature>
<feature type="transmembrane region" description="Helical" evidence="1">
    <location>
        <begin position="211"/>
        <end position="232"/>
    </location>
</feature>
<gene>
    <name evidence="2" type="ordered locus">ABO_0150</name>
</gene>
<dbReference type="STRING" id="393595.ABO_0150"/>
<dbReference type="HOGENOM" id="CLU_905613_0_0_6"/>
<dbReference type="OrthoDB" id="277173at2"/>
<evidence type="ECO:0000313" key="2">
    <source>
        <dbReference type="EMBL" id="CAL15598.1"/>
    </source>
</evidence>
<dbReference type="KEGG" id="abo:ABO_0150"/>
<evidence type="ECO:0000256" key="1">
    <source>
        <dbReference type="SAM" id="Phobius"/>
    </source>
</evidence>
<feature type="transmembrane region" description="Helical" evidence="1">
    <location>
        <begin position="244"/>
        <end position="271"/>
    </location>
</feature>
<name>Q0VTC2_ALCBS</name>
<keyword evidence="3" id="KW-1185">Reference proteome</keyword>
<keyword evidence="1" id="KW-0812">Transmembrane</keyword>
<feature type="transmembrane region" description="Helical" evidence="1">
    <location>
        <begin position="283"/>
        <end position="305"/>
    </location>
</feature>
<sequence>MLNTDAINRRLSTTLTSPLLEKLCGREQQDFLAVVGALTLGILIFHGFPHVYFAIPFQLLVISYLVWPALLRQGPFWFVVFLFSSAALWLNWTHADNHKYLLCYWVFSLFLAFDNTIDRPAFLRRCARYLLFFTMMMAVVQKTLSPDYLSGDFFEFILMTDSRFSALGSLVTGMDGDIFSENRQLYVRALDPLLADQPTATLHSSEALHRLALVITWVNYVDQIAIAVMLLLPLSRRGEIFKHLLLMAFIIPVYAVAPVIGFGWLIIIWGYCLVPNDVAGLRLGYLGLFLLLCIYEFPWLSLLVYSP</sequence>
<feature type="transmembrane region" description="Helical" evidence="1">
    <location>
        <begin position="76"/>
        <end position="92"/>
    </location>
</feature>
<accession>Q0VTC2</accession>
<keyword evidence="1" id="KW-1133">Transmembrane helix</keyword>
<proteinExistence type="predicted"/>
<dbReference type="EMBL" id="AM286690">
    <property type="protein sequence ID" value="CAL15598.1"/>
    <property type="molecule type" value="Genomic_DNA"/>
</dbReference>
<organism evidence="2 3">
    <name type="scientific">Alcanivorax borkumensis (strain ATCC 700651 / DSM 11573 / NCIMB 13689 / SK2)</name>
    <dbReference type="NCBI Taxonomy" id="393595"/>
    <lineage>
        <taxon>Bacteria</taxon>
        <taxon>Pseudomonadati</taxon>
        <taxon>Pseudomonadota</taxon>
        <taxon>Gammaproteobacteria</taxon>
        <taxon>Oceanospirillales</taxon>
        <taxon>Alcanivoracaceae</taxon>
        <taxon>Alcanivorax</taxon>
    </lineage>
</organism>
<dbReference type="RefSeq" id="WP_011587448.1">
    <property type="nucleotide sequence ID" value="NC_008260.1"/>
</dbReference>